<reference evidence="2" key="1">
    <citation type="submission" date="2017-04" db="EMBL/GenBank/DDBJ databases">
        <authorList>
            <person name="Varghese N."/>
            <person name="Submissions S."/>
        </authorList>
    </citation>
    <scope>NUCLEOTIDE SEQUENCE [LARGE SCALE GENOMIC DNA]</scope>
    <source>
        <strain evidence="2">K3S</strain>
    </source>
</reference>
<evidence type="ECO:0000313" key="1">
    <source>
        <dbReference type="EMBL" id="SMF34723.1"/>
    </source>
</evidence>
<organism evidence="1 2">
    <name type="scientific">Desulfovibrio gilichinskyi</name>
    <dbReference type="NCBI Taxonomy" id="1519643"/>
    <lineage>
        <taxon>Bacteria</taxon>
        <taxon>Pseudomonadati</taxon>
        <taxon>Thermodesulfobacteriota</taxon>
        <taxon>Desulfovibrionia</taxon>
        <taxon>Desulfovibrionales</taxon>
        <taxon>Desulfovibrionaceae</taxon>
        <taxon>Desulfovibrio</taxon>
    </lineage>
</organism>
<dbReference type="Proteomes" id="UP000192906">
    <property type="component" value="Unassembled WGS sequence"/>
</dbReference>
<protein>
    <submittedName>
        <fullName evidence="1">Uncharacterized protein</fullName>
    </submittedName>
</protein>
<name>A0A1X7EJ35_9BACT</name>
<accession>A0A1X7EJ35</accession>
<dbReference type="RefSeq" id="WP_170921446.1">
    <property type="nucleotide sequence ID" value="NZ_FWZU01000005.1"/>
</dbReference>
<dbReference type="AlphaFoldDB" id="A0A1X7EJ35"/>
<gene>
    <name evidence="1" type="ORF">SAMN06295933_3040</name>
</gene>
<evidence type="ECO:0000313" key="2">
    <source>
        <dbReference type="Proteomes" id="UP000192906"/>
    </source>
</evidence>
<proteinExistence type="predicted"/>
<keyword evidence="2" id="KW-1185">Reference proteome</keyword>
<sequence length="52" mass="6161">MVMNIFRGSKLGIFHREEGLIEFMDLNLNERTIFFQIWNLKCYINNGQPVLG</sequence>
<dbReference type="EMBL" id="FWZU01000005">
    <property type="protein sequence ID" value="SMF34723.1"/>
    <property type="molecule type" value="Genomic_DNA"/>
</dbReference>